<proteinExistence type="predicted"/>
<accession>A0A0B7ARR3</accession>
<protein>
    <submittedName>
        <fullName evidence="1">Uncharacterized protein</fullName>
    </submittedName>
</protein>
<dbReference type="AlphaFoldDB" id="A0A0B7ARR3"/>
<evidence type="ECO:0000313" key="1">
    <source>
        <dbReference type="EMBL" id="CEK82605.1"/>
    </source>
</evidence>
<dbReference type="EMBL" id="HACG01035740">
    <property type="protein sequence ID" value="CEK82605.1"/>
    <property type="molecule type" value="Transcribed_RNA"/>
</dbReference>
<sequence length="65" mass="7493">DTLLKIILDSYMWTAAEDKRARGRLYCQEILLTSIDGQEVACHRVAKNRNLLQQLTFELGMAHDD</sequence>
<gene>
    <name evidence="1" type="primary">ORF132491</name>
</gene>
<reference evidence="1" key="1">
    <citation type="submission" date="2014-12" db="EMBL/GenBank/DDBJ databases">
        <title>Insight into the proteome of Arion vulgaris.</title>
        <authorList>
            <person name="Aradska J."/>
            <person name="Bulat T."/>
            <person name="Smidak R."/>
            <person name="Sarate P."/>
            <person name="Gangsoo J."/>
            <person name="Sialana F."/>
            <person name="Bilban M."/>
            <person name="Lubec G."/>
        </authorList>
    </citation>
    <scope>NUCLEOTIDE SEQUENCE</scope>
    <source>
        <tissue evidence="1">Skin</tissue>
    </source>
</reference>
<organism evidence="1">
    <name type="scientific">Arion vulgaris</name>
    <dbReference type="NCBI Taxonomy" id="1028688"/>
    <lineage>
        <taxon>Eukaryota</taxon>
        <taxon>Metazoa</taxon>
        <taxon>Spiralia</taxon>
        <taxon>Lophotrochozoa</taxon>
        <taxon>Mollusca</taxon>
        <taxon>Gastropoda</taxon>
        <taxon>Heterobranchia</taxon>
        <taxon>Euthyneura</taxon>
        <taxon>Panpulmonata</taxon>
        <taxon>Eupulmonata</taxon>
        <taxon>Stylommatophora</taxon>
        <taxon>Helicina</taxon>
        <taxon>Arionoidea</taxon>
        <taxon>Arionidae</taxon>
        <taxon>Arion</taxon>
    </lineage>
</organism>
<name>A0A0B7ARR3_9EUPU</name>
<feature type="non-terminal residue" evidence="1">
    <location>
        <position position="1"/>
    </location>
</feature>